<dbReference type="SMART" id="SM00536">
    <property type="entry name" value="AXH"/>
    <property type="match status" value="1"/>
</dbReference>
<dbReference type="EMBL" id="CAJFCV020000005">
    <property type="protein sequence ID" value="CAG9123104.1"/>
    <property type="molecule type" value="Genomic_DNA"/>
</dbReference>
<protein>
    <submittedName>
        <fullName evidence="8">(pine wood nematode) hypothetical protein</fullName>
    </submittedName>
    <submittedName>
        <fullName evidence="11">AXH domain-containing protein</fullName>
    </submittedName>
</protein>
<dbReference type="SMR" id="A0A1I7RS96"/>
<dbReference type="GO" id="GO:0003677">
    <property type="term" value="F:DNA binding"/>
    <property type="evidence" value="ECO:0007669"/>
    <property type="project" value="UniProtKB-KW"/>
</dbReference>
<dbReference type="Proteomes" id="UP000659654">
    <property type="component" value="Unassembled WGS sequence"/>
</dbReference>
<sequence length="301" mass="33164">MVGGDGSQVNVPINLLASNQLTQNPGPSSSLLSHFNLNPMTVDQNLLRLLQSQPVNALSTNSQFIPQPGLPLQWNTNPAFMNLMLNPFNSTSLAQSIIPQSIIAEPTVWEQPSTSLSADTSPSDEIVVVDDPSTDVLSNIEETEDPRNEGHMHSPGLPIQPYFPSHFLRGTHIQVDRDNTRLVEEMKKEDFYGVKSIASAVHDLNMQTGVVKVMESITDPLQVMITFEIEETKDGGDAEVSICDLKVPIEYPLFELKKGWCSYNPSKTINLYGIDAKQLETNDKCIVLTSFEDGSSSYQTA</sequence>
<evidence type="ECO:0000259" key="7">
    <source>
        <dbReference type="PROSITE" id="PS51148"/>
    </source>
</evidence>
<evidence type="ECO:0000313" key="10">
    <source>
        <dbReference type="Proteomes" id="UP000659654"/>
    </source>
</evidence>
<evidence type="ECO:0000256" key="5">
    <source>
        <dbReference type="ARBA" id="ARBA00023163"/>
    </source>
</evidence>
<dbReference type="InterPro" id="IPR003652">
    <property type="entry name" value="Ataxin_AXH_dom"/>
</dbReference>
<accession>A0A1I7RS96</accession>
<dbReference type="GO" id="GO:0006355">
    <property type="term" value="P:regulation of DNA-templated transcription"/>
    <property type="evidence" value="ECO:0007669"/>
    <property type="project" value="InterPro"/>
</dbReference>
<dbReference type="Pfam" id="PF08517">
    <property type="entry name" value="AXH"/>
    <property type="match status" value="1"/>
</dbReference>
<evidence type="ECO:0000313" key="9">
    <source>
        <dbReference type="Proteomes" id="UP000095284"/>
    </source>
</evidence>
<feature type="domain" description="AXH" evidence="7">
    <location>
        <begin position="155"/>
        <end position="296"/>
    </location>
</feature>
<dbReference type="PANTHER" id="PTHR13392">
    <property type="entry name" value="ATAXIN 1"/>
    <property type="match status" value="1"/>
</dbReference>
<dbReference type="EMBL" id="CAJFDI010000005">
    <property type="protein sequence ID" value="CAD5231751.1"/>
    <property type="molecule type" value="Genomic_DNA"/>
</dbReference>
<dbReference type="GO" id="GO:0005634">
    <property type="term" value="C:nucleus"/>
    <property type="evidence" value="ECO:0007669"/>
    <property type="project" value="UniProtKB-SubCell"/>
</dbReference>
<dbReference type="SUPFAM" id="SSF102031">
    <property type="entry name" value="AXH domain"/>
    <property type="match status" value="1"/>
</dbReference>
<reference evidence="11" key="1">
    <citation type="submission" date="2016-11" db="UniProtKB">
        <authorList>
            <consortium name="WormBaseParasite"/>
        </authorList>
    </citation>
    <scope>IDENTIFICATION</scope>
</reference>
<keyword evidence="5" id="KW-0804">Transcription</keyword>
<dbReference type="InterPro" id="IPR036096">
    <property type="entry name" value="Ataxin_AXH_dom_sf"/>
</dbReference>
<name>A0A1I7RS96_BURXY</name>
<gene>
    <name evidence="8" type="ORF">BXYJ_LOCUS11847</name>
</gene>
<dbReference type="WBParaSite" id="BXY_0360000.1">
    <property type="protein sequence ID" value="BXY_0360000.1"/>
    <property type="gene ID" value="BXY_0360000"/>
</dbReference>
<evidence type="ECO:0000256" key="4">
    <source>
        <dbReference type="ARBA" id="ARBA00023125"/>
    </source>
</evidence>
<evidence type="ECO:0000256" key="6">
    <source>
        <dbReference type="ARBA" id="ARBA00023242"/>
    </source>
</evidence>
<keyword evidence="10" id="KW-1185">Reference proteome</keyword>
<proteinExistence type="predicted"/>
<comment type="subcellular location">
    <subcellularLocation>
        <location evidence="1">Nucleus</location>
    </subcellularLocation>
</comment>
<dbReference type="eggNOG" id="KOG4053">
    <property type="taxonomic scope" value="Eukaryota"/>
</dbReference>
<dbReference type="Proteomes" id="UP000582659">
    <property type="component" value="Unassembled WGS sequence"/>
</dbReference>
<keyword evidence="3" id="KW-0805">Transcription regulation</keyword>
<dbReference type="AlphaFoldDB" id="A0A1I7RS96"/>
<keyword evidence="2" id="KW-0678">Repressor</keyword>
<reference evidence="8" key="2">
    <citation type="submission" date="2020-09" db="EMBL/GenBank/DDBJ databases">
        <authorList>
            <person name="Kikuchi T."/>
        </authorList>
    </citation>
    <scope>NUCLEOTIDE SEQUENCE</scope>
    <source>
        <strain evidence="8">Ka4C1</strain>
    </source>
</reference>
<dbReference type="InterPro" id="IPR043404">
    <property type="entry name" value="ATAXIN1-like"/>
</dbReference>
<keyword evidence="6" id="KW-0539">Nucleus</keyword>
<dbReference type="Proteomes" id="UP000095284">
    <property type="component" value="Unplaced"/>
</dbReference>
<evidence type="ECO:0000256" key="1">
    <source>
        <dbReference type="ARBA" id="ARBA00004123"/>
    </source>
</evidence>
<dbReference type="PANTHER" id="PTHR13392:SF13">
    <property type="entry name" value="AXH DOMAIN-CONTAINING PROTEIN"/>
    <property type="match status" value="1"/>
</dbReference>
<organism evidence="9 11">
    <name type="scientific">Bursaphelenchus xylophilus</name>
    <name type="common">Pinewood nematode worm</name>
    <name type="synonym">Aphelenchoides xylophilus</name>
    <dbReference type="NCBI Taxonomy" id="6326"/>
    <lineage>
        <taxon>Eukaryota</taxon>
        <taxon>Metazoa</taxon>
        <taxon>Ecdysozoa</taxon>
        <taxon>Nematoda</taxon>
        <taxon>Chromadorea</taxon>
        <taxon>Rhabditida</taxon>
        <taxon>Tylenchina</taxon>
        <taxon>Tylenchomorpha</taxon>
        <taxon>Aphelenchoidea</taxon>
        <taxon>Aphelenchoididae</taxon>
        <taxon>Bursaphelenchus</taxon>
    </lineage>
</organism>
<evidence type="ECO:0000313" key="8">
    <source>
        <dbReference type="EMBL" id="CAD5231751.1"/>
    </source>
</evidence>
<dbReference type="PROSITE" id="PS51148">
    <property type="entry name" value="AXH"/>
    <property type="match status" value="1"/>
</dbReference>
<dbReference type="OrthoDB" id="10000452at2759"/>
<evidence type="ECO:0000256" key="2">
    <source>
        <dbReference type="ARBA" id="ARBA00022491"/>
    </source>
</evidence>
<dbReference type="GO" id="GO:0003723">
    <property type="term" value="F:RNA binding"/>
    <property type="evidence" value="ECO:0007669"/>
    <property type="project" value="InterPro"/>
</dbReference>
<evidence type="ECO:0000256" key="3">
    <source>
        <dbReference type="ARBA" id="ARBA00023015"/>
    </source>
</evidence>
<keyword evidence="4" id="KW-0238">DNA-binding</keyword>
<evidence type="ECO:0000313" key="11">
    <source>
        <dbReference type="WBParaSite" id="BXY_0360000.1"/>
    </source>
</evidence>